<dbReference type="AlphaFoldDB" id="A0A1S6GKN4"/>
<comment type="similarity">
    <text evidence="2">Belongs to the phospholipase D family.</text>
</comment>
<dbReference type="SUPFAM" id="SSF56024">
    <property type="entry name" value="Phospholipase D/nuclease"/>
    <property type="match status" value="2"/>
</dbReference>
<dbReference type="Pfam" id="PF13091">
    <property type="entry name" value="PLDc_2"/>
    <property type="match status" value="2"/>
</dbReference>
<dbReference type="Gene3D" id="3.30.870.10">
    <property type="entry name" value="Endonuclease Chain A"/>
    <property type="match status" value="2"/>
</dbReference>
<dbReference type="GO" id="GO:0016891">
    <property type="term" value="F:RNA endonuclease activity producing 5'-phosphomonoesters, hydrolytic mechanism"/>
    <property type="evidence" value="ECO:0007669"/>
    <property type="project" value="TreeGrafter"/>
</dbReference>
<evidence type="ECO:0000256" key="6">
    <source>
        <dbReference type="ARBA" id="ARBA00023098"/>
    </source>
</evidence>
<evidence type="ECO:0000256" key="3">
    <source>
        <dbReference type="ARBA" id="ARBA00012027"/>
    </source>
</evidence>
<dbReference type="GO" id="GO:0016740">
    <property type="term" value="F:transferase activity"/>
    <property type="evidence" value="ECO:0007669"/>
    <property type="project" value="UniProtKB-KW"/>
</dbReference>
<evidence type="ECO:0000256" key="5">
    <source>
        <dbReference type="ARBA" id="ARBA00022963"/>
    </source>
</evidence>
<dbReference type="GO" id="GO:0016042">
    <property type="term" value="P:lipid catabolic process"/>
    <property type="evidence" value="ECO:0007669"/>
    <property type="project" value="UniProtKB-KW"/>
</dbReference>
<organism evidence="8">
    <name type="scientific">Mycolicibacterium sp. CBMA 213</name>
    <dbReference type="NCBI Taxonomy" id="1968788"/>
    <lineage>
        <taxon>Bacteria</taxon>
        <taxon>Bacillati</taxon>
        <taxon>Actinomycetota</taxon>
        <taxon>Actinomycetes</taxon>
        <taxon>Mycobacteriales</taxon>
        <taxon>Mycobacteriaceae</taxon>
        <taxon>Mycolicibacterium</taxon>
    </lineage>
</organism>
<keyword evidence="8" id="KW-0614">Plasmid</keyword>
<dbReference type="InterPro" id="IPR025202">
    <property type="entry name" value="PLD-like_dom"/>
</dbReference>
<keyword evidence="4" id="KW-0378">Hydrolase</keyword>
<feature type="domain" description="PLD phosphodiesterase" evidence="7">
    <location>
        <begin position="266"/>
        <end position="293"/>
    </location>
</feature>
<reference evidence="8" key="1">
    <citation type="submission" date="2016-12" db="EMBL/GenBank/DDBJ databases">
        <title>Complete plasmid sequence carrying type IV-like and type VII secretion systems from an atypical mycobacteria strain.</title>
        <authorList>
            <person name="Morgado S."/>
            <person name="Marin M."/>
            <person name="Fonseca E."/>
            <person name="Freitas F."/>
            <person name="Vicente A.C."/>
        </authorList>
    </citation>
    <scope>NUCLEOTIDE SEQUENCE</scope>
    <source>
        <strain evidence="8">CBMA 213</strain>
        <plasmid evidence="8">pCBMA213_2</plasmid>
    </source>
</reference>
<dbReference type="GO" id="GO:0004630">
    <property type="term" value="F:phospholipase D activity"/>
    <property type="evidence" value="ECO:0007669"/>
    <property type="project" value="UniProtKB-EC"/>
</dbReference>
<proteinExistence type="inferred from homology"/>
<protein>
    <recommendedName>
        <fullName evidence="3">phospholipase D</fullName>
        <ecNumber evidence="3">3.1.4.4</ecNumber>
    </recommendedName>
</protein>
<geneLocation type="plasmid" evidence="8">
    <name>pCBMA213_2</name>
</geneLocation>
<keyword evidence="8" id="KW-0808">Transferase</keyword>
<dbReference type="PANTHER" id="PTHR43856:SF1">
    <property type="entry name" value="MITOCHONDRIAL CARDIOLIPIN HYDROLASE"/>
    <property type="match status" value="1"/>
</dbReference>
<evidence type="ECO:0000259" key="7">
    <source>
        <dbReference type="PROSITE" id="PS50035"/>
    </source>
</evidence>
<feature type="domain" description="PLD phosphodiesterase" evidence="7">
    <location>
        <begin position="115"/>
        <end position="142"/>
    </location>
</feature>
<sequence length="335" mass="35262">MAVAATVVVTAGCSLAHTNAIAPRAAAPAAPYTLIQEPDAGMTPVMDLIDEATESVGLVIYGLADDAAVKKLIAARKRGLAVQVLLNSAYHGRATNTAAYSALRAGGVDVKWASDSVIVHQKTLIVDKRIAAVGTGNLMAHYYPTGRDAWIIDAVAQDVSAIATTFDEDFEAADSNVPPAAITGEHLLWSPGARPSLLHHIDSATRSVDITAEELSDQATISEIDRVARRGVACRMVLTDNPQWARAIGELTAAGCSVHLLPADPQALYMHEKSILVDGTTLAIGSTNLTTASLQYNRELTLQLDTTIAPQIISAVASTFDHDYQLAPPAASSTY</sequence>
<gene>
    <name evidence="8" type="primary">cls</name>
    <name evidence="8" type="ORF">pCBMA213_2_00060</name>
</gene>
<evidence type="ECO:0000256" key="1">
    <source>
        <dbReference type="ARBA" id="ARBA00000798"/>
    </source>
</evidence>
<dbReference type="InterPro" id="IPR001736">
    <property type="entry name" value="PLipase_D/transphosphatidylase"/>
</dbReference>
<dbReference type="EC" id="3.1.4.4" evidence="3"/>
<evidence type="ECO:0000256" key="2">
    <source>
        <dbReference type="ARBA" id="ARBA00008664"/>
    </source>
</evidence>
<dbReference type="PANTHER" id="PTHR43856">
    <property type="entry name" value="CARDIOLIPIN HYDROLASE"/>
    <property type="match status" value="1"/>
</dbReference>
<dbReference type="EMBL" id="KY349138">
    <property type="protein sequence ID" value="AQS22424.1"/>
    <property type="molecule type" value="Genomic_DNA"/>
</dbReference>
<name>A0A1S6GKN4_9MYCO</name>
<comment type="catalytic activity">
    <reaction evidence="1">
        <text>a 1,2-diacyl-sn-glycero-3-phosphocholine + H2O = a 1,2-diacyl-sn-glycero-3-phosphate + choline + H(+)</text>
        <dbReference type="Rhea" id="RHEA:14445"/>
        <dbReference type="ChEBI" id="CHEBI:15354"/>
        <dbReference type="ChEBI" id="CHEBI:15377"/>
        <dbReference type="ChEBI" id="CHEBI:15378"/>
        <dbReference type="ChEBI" id="CHEBI:57643"/>
        <dbReference type="ChEBI" id="CHEBI:58608"/>
        <dbReference type="EC" id="3.1.4.4"/>
    </reaction>
</comment>
<dbReference type="InterPro" id="IPR051406">
    <property type="entry name" value="PLD_domain"/>
</dbReference>
<keyword evidence="6" id="KW-0443">Lipid metabolism</keyword>
<evidence type="ECO:0000256" key="4">
    <source>
        <dbReference type="ARBA" id="ARBA00022801"/>
    </source>
</evidence>
<keyword evidence="5" id="KW-0442">Lipid degradation</keyword>
<dbReference type="PROSITE" id="PS50035">
    <property type="entry name" value="PLD"/>
    <property type="match status" value="2"/>
</dbReference>
<accession>A0A1S6GKN4</accession>
<evidence type="ECO:0000313" key="8">
    <source>
        <dbReference type="EMBL" id="AQS22424.1"/>
    </source>
</evidence>
<dbReference type="SMART" id="SM00155">
    <property type="entry name" value="PLDc"/>
    <property type="match status" value="2"/>
</dbReference>
<dbReference type="GO" id="GO:0006793">
    <property type="term" value="P:phosphorus metabolic process"/>
    <property type="evidence" value="ECO:0007669"/>
    <property type="project" value="UniProtKB-ARBA"/>
</dbReference>